<organism evidence="8 9">
    <name type="scientific">Polyangium sorediatum</name>
    <dbReference type="NCBI Taxonomy" id="889274"/>
    <lineage>
        <taxon>Bacteria</taxon>
        <taxon>Pseudomonadati</taxon>
        <taxon>Myxococcota</taxon>
        <taxon>Polyangia</taxon>
        <taxon>Polyangiales</taxon>
        <taxon>Polyangiaceae</taxon>
        <taxon>Polyangium</taxon>
    </lineage>
</organism>
<keyword evidence="5 8" id="KW-0482">Metalloprotease</keyword>
<dbReference type="Gene3D" id="3.40.390.10">
    <property type="entry name" value="Collagenase (Catalytic Domain)"/>
    <property type="match status" value="1"/>
</dbReference>
<keyword evidence="6" id="KW-0732">Signal</keyword>
<protein>
    <submittedName>
        <fullName evidence="8">Matrixin family metalloprotease</fullName>
        <ecNumber evidence="8">3.4.24.-</ecNumber>
    </submittedName>
</protein>
<evidence type="ECO:0000256" key="6">
    <source>
        <dbReference type="SAM" id="SignalP"/>
    </source>
</evidence>
<dbReference type="PANTHER" id="PTHR10201:SF323">
    <property type="entry name" value="MATRIX METALLOPROTEINASE-21"/>
    <property type="match status" value="1"/>
</dbReference>
<dbReference type="EC" id="3.4.24.-" evidence="8"/>
<dbReference type="GO" id="GO:0008237">
    <property type="term" value="F:metallopeptidase activity"/>
    <property type="evidence" value="ECO:0007669"/>
    <property type="project" value="UniProtKB-KW"/>
</dbReference>
<dbReference type="InterPro" id="IPR001818">
    <property type="entry name" value="Pept_M10_metallopeptidase"/>
</dbReference>
<dbReference type="SUPFAM" id="SSF55486">
    <property type="entry name" value="Metalloproteases ('zincins'), catalytic domain"/>
    <property type="match status" value="1"/>
</dbReference>
<evidence type="ECO:0000256" key="4">
    <source>
        <dbReference type="ARBA" id="ARBA00022833"/>
    </source>
</evidence>
<evidence type="ECO:0000256" key="3">
    <source>
        <dbReference type="ARBA" id="ARBA00022801"/>
    </source>
</evidence>
<comment type="caution">
    <text evidence="8">The sequence shown here is derived from an EMBL/GenBank/DDBJ whole genome shotgun (WGS) entry which is preliminary data.</text>
</comment>
<dbReference type="PRINTS" id="PR00138">
    <property type="entry name" value="MATRIXIN"/>
</dbReference>
<dbReference type="Proteomes" id="UP001160301">
    <property type="component" value="Unassembled WGS sequence"/>
</dbReference>
<keyword evidence="4" id="KW-0862">Zinc</keyword>
<dbReference type="RefSeq" id="WP_284720444.1">
    <property type="nucleotide sequence ID" value="NZ_JARZHI010000009.1"/>
</dbReference>
<keyword evidence="1" id="KW-0645">Protease</keyword>
<dbReference type="InterPro" id="IPR021190">
    <property type="entry name" value="Pept_M10A"/>
</dbReference>
<evidence type="ECO:0000256" key="5">
    <source>
        <dbReference type="ARBA" id="ARBA00023049"/>
    </source>
</evidence>
<sequence length="310" mass="32568">MHHVNASNRGRIAPIAAGLSLVAATLLLAPTASAYCRTTSCKGIGTGARCTPVRPTDCGVELFWKSPCVGFSMQKDASVQIDLDDATQIFVDSFKKWTDADCGDGKHPRIKVVNLGPVECKAHEYNKKAGNANVILFHDDVWPHAGAGSTLALTTVTYNVDTGEIYDADMELNGANVEFTTGIDNVLYDLPSIATHETGHFLGLSHSADGTATMFADYMPGSTELGSLENDDIEGICAAYPPGDPIPASCDPTPRRGFESQCNPPEITPEDGSCCTTAPGAPRSAGGSALAALALALGLAAKRRAERTRP</sequence>
<evidence type="ECO:0000256" key="1">
    <source>
        <dbReference type="ARBA" id="ARBA00022670"/>
    </source>
</evidence>
<dbReference type="EMBL" id="JARZHI010000009">
    <property type="protein sequence ID" value="MDI1430527.1"/>
    <property type="molecule type" value="Genomic_DNA"/>
</dbReference>
<accession>A0ABT6NQC5</accession>
<feature type="signal peptide" evidence="6">
    <location>
        <begin position="1"/>
        <end position="34"/>
    </location>
</feature>
<feature type="domain" description="Peptidase M10 metallopeptidase" evidence="7">
    <location>
        <begin position="138"/>
        <end position="240"/>
    </location>
</feature>
<evidence type="ECO:0000256" key="2">
    <source>
        <dbReference type="ARBA" id="ARBA00022723"/>
    </source>
</evidence>
<keyword evidence="2" id="KW-0479">Metal-binding</keyword>
<dbReference type="Pfam" id="PF00413">
    <property type="entry name" value="Peptidase_M10"/>
    <property type="match status" value="1"/>
</dbReference>
<dbReference type="PANTHER" id="PTHR10201">
    <property type="entry name" value="MATRIX METALLOPROTEINASE"/>
    <property type="match status" value="1"/>
</dbReference>
<evidence type="ECO:0000313" key="9">
    <source>
        <dbReference type="Proteomes" id="UP001160301"/>
    </source>
</evidence>
<evidence type="ECO:0000313" key="8">
    <source>
        <dbReference type="EMBL" id="MDI1430527.1"/>
    </source>
</evidence>
<evidence type="ECO:0000259" key="7">
    <source>
        <dbReference type="Pfam" id="PF00413"/>
    </source>
</evidence>
<gene>
    <name evidence="8" type="ORF">QHF89_13505</name>
</gene>
<feature type="chain" id="PRO_5045369051" evidence="6">
    <location>
        <begin position="35"/>
        <end position="310"/>
    </location>
</feature>
<dbReference type="InterPro" id="IPR024079">
    <property type="entry name" value="MetalloPept_cat_dom_sf"/>
</dbReference>
<proteinExistence type="predicted"/>
<reference evidence="8 9" key="1">
    <citation type="submission" date="2023-04" db="EMBL/GenBank/DDBJ databases">
        <title>The genome sequence of Polyangium sorediatum DSM14670.</title>
        <authorList>
            <person name="Zhang X."/>
        </authorList>
    </citation>
    <scope>NUCLEOTIDE SEQUENCE [LARGE SCALE GENOMIC DNA]</scope>
    <source>
        <strain evidence="8 9">DSM 14670</strain>
    </source>
</reference>
<keyword evidence="3 8" id="KW-0378">Hydrolase</keyword>
<keyword evidence="9" id="KW-1185">Reference proteome</keyword>
<name>A0ABT6NQC5_9BACT</name>